<dbReference type="GO" id="GO:0000981">
    <property type="term" value="F:DNA-binding transcription factor activity, RNA polymerase II-specific"/>
    <property type="evidence" value="ECO:0007669"/>
    <property type="project" value="InterPro"/>
</dbReference>
<dbReference type="RefSeq" id="XP_033604021.1">
    <property type="nucleotide sequence ID" value="XM_033739560.1"/>
</dbReference>
<name>A0A6A6WHL9_9PEZI</name>
<sequence>MFDPPVFEHTTAPSPPPPANGTTQRREISFIFPSPVKDGQPRSRKLRASCDSCSLAKVRCSKEHPICQRCKNIGHKCNYSPSMRLGKPRSIHKKPKPEKHPQKPLLTPMESKLEPVTSTSKPMTDISDANLYNLNAQNTAFDTLLGLDGPLLPESDPNHLSNIMDDTIYFPTNELFTRQPSLSTFSDSSIDDYLSGNSMDFAPDFAFDSPEPINAVPGLTSDSEDDITNCFIDPKSTQNVGFSTNPLQTPEPSTPGSPAQKAHDCTEIAFKALNSLYSCESAHSKPGSFPDNFTAMENIISENDRAMEIVERLMACPCSISPNYSTTLCFILLKVLSLCNIAQGLGGEIQYPGIFTPRQSLPGEDGERRVKQAQSIITGLRRVEKVVDEFSSRFSRNTDNGKIIDEMVYVHQERMLRKMLRKAAGSAMIGMGSPEF</sequence>
<evidence type="ECO:0000256" key="6">
    <source>
        <dbReference type="SAM" id="MobiDB-lite"/>
    </source>
</evidence>
<dbReference type="PROSITE" id="PS00463">
    <property type="entry name" value="ZN2_CY6_FUNGAL_1"/>
    <property type="match status" value="1"/>
</dbReference>
<dbReference type="InterPro" id="IPR050675">
    <property type="entry name" value="OAF3"/>
</dbReference>
<dbReference type="InterPro" id="IPR036864">
    <property type="entry name" value="Zn2-C6_fun-type_DNA-bd_sf"/>
</dbReference>
<dbReference type="CDD" id="cd00067">
    <property type="entry name" value="GAL4"/>
    <property type="match status" value="1"/>
</dbReference>
<evidence type="ECO:0000256" key="1">
    <source>
        <dbReference type="ARBA" id="ARBA00022723"/>
    </source>
</evidence>
<keyword evidence="1" id="KW-0479">Metal-binding</keyword>
<evidence type="ECO:0000256" key="5">
    <source>
        <dbReference type="ARBA" id="ARBA00023242"/>
    </source>
</evidence>
<dbReference type="EMBL" id="ML996566">
    <property type="protein sequence ID" value="KAF2761570.1"/>
    <property type="molecule type" value="Genomic_DNA"/>
</dbReference>
<protein>
    <recommendedName>
        <fullName evidence="7">Zn(2)-C6 fungal-type domain-containing protein</fullName>
    </recommendedName>
</protein>
<dbReference type="GO" id="GO:0005634">
    <property type="term" value="C:nucleus"/>
    <property type="evidence" value="ECO:0007669"/>
    <property type="project" value="InterPro"/>
</dbReference>
<feature type="region of interest" description="Disordered" evidence="6">
    <location>
        <begin position="241"/>
        <end position="261"/>
    </location>
</feature>
<evidence type="ECO:0000313" key="8">
    <source>
        <dbReference type="EMBL" id="KAF2761570.1"/>
    </source>
</evidence>
<keyword evidence="5" id="KW-0539">Nucleus</keyword>
<dbReference type="SUPFAM" id="SSF57701">
    <property type="entry name" value="Zn2/Cys6 DNA-binding domain"/>
    <property type="match status" value="1"/>
</dbReference>
<accession>A0A6A6WHL9</accession>
<evidence type="ECO:0000256" key="4">
    <source>
        <dbReference type="ARBA" id="ARBA00023163"/>
    </source>
</evidence>
<dbReference type="Gene3D" id="4.10.240.10">
    <property type="entry name" value="Zn(2)-C6 fungal-type DNA-binding domain"/>
    <property type="match status" value="1"/>
</dbReference>
<dbReference type="Pfam" id="PF00172">
    <property type="entry name" value="Zn_clus"/>
    <property type="match status" value="1"/>
</dbReference>
<dbReference type="PANTHER" id="PTHR31069">
    <property type="entry name" value="OLEATE-ACTIVATED TRANSCRIPTION FACTOR 1-RELATED"/>
    <property type="match status" value="1"/>
</dbReference>
<feature type="compositionally biased region" description="Polar residues" evidence="6">
    <location>
        <begin position="241"/>
        <end position="257"/>
    </location>
</feature>
<keyword evidence="4" id="KW-0804">Transcription</keyword>
<dbReference type="PRINTS" id="PR00755">
    <property type="entry name" value="AFLATOXINBRP"/>
</dbReference>
<keyword evidence="9" id="KW-1185">Reference proteome</keyword>
<feature type="region of interest" description="Disordered" evidence="6">
    <location>
        <begin position="84"/>
        <end position="107"/>
    </location>
</feature>
<feature type="compositionally biased region" description="Basic residues" evidence="6">
    <location>
        <begin position="86"/>
        <end position="97"/>
    </location>
</feature>
<evidence type="ECO:0000256" key="3">
    <source>
        <dbReference type="ARBA" id="ARBA00023125"/>
    </source>
</evidence>
<evidence type="ECO:0000256" key="2">
    <source>
        <dbReference type="ARBA" id="ARBA00023015"/>
    </source>
</evidence>
<keyword evidence="2" id="KW-0805">Transcription regulation</keyword>
<dbReference type="InterPro" id="IPR013700">
    <property type="entry name" value="AflR"/>
</dbReference>
<dbReference type="SMART" id="SM00066">
    <property type="entry name" value="GAL4"/>
    <property type="match status" value="1"/>
</dbReference>
<reference evidence="8" key="1">
    <citation type="journal article" date="2020" name="Stud. Mycol.">
        <title>101 Dothideomycetes genomes: a test case for predicting lifestyles and emergence of pathogens.</title>
        <authorList>
            <person name="Haridas S."/>
            <person name="Albert R."/>
            <person name="Binder M."/>
            <person name="Bloem J."/>
            <person name="Labutti K."/>
            <person name="Salamov A."/>
            <person name="Andreopoulos B."/>
            <person name="Baker S."/>
            <person name="Barry K."/>
            <person name="Bills G."/>
            <person name="Bluhm B."/>
            <person name="Cannon C."/>
            <person name="Castanera R."/>
            <person name="Culley D."/>
            <person name="Daum C."/>
            <person name="Ezra D."/>
            <person name="Gonzalez J."/>
            <person name="Henrissat B."/>
            <person name="Kuo A."/>
            <person name="Liang C."/>
            <person name="Lipzen A."/>
            <person name="Lutzoni F."/>
            <person name="Magnuson J."/>
            <person name="Mondo S."/>
            <person name="Nolan M."/>
            <person name="Ohm R."/>
            <person name="Pangilinan J."/>
            <person name="Park H.-J."/>
            <person name="Ramirez L."/>
            <person name="Alfaro M."/>
            <person name="Sun H."/>
            <person name="Tritt A."/>
            <person name="Yoshinaga Y."/>
            <person name="Zwiers L.-H."/>
            <person name="Turgeon B."/>
            <person name="Goodwin S."/>
            <person name="Spatafora J."/>
            <person name="Crous P."/>
            <person name="Grigoriev I."/>
        </authorList>
    </citation>
    <scope>NUCLEOTIDE SEQUENCE</scope>
    <source>
        <strain evidence="8">CBS 121739</strain>
    </source>
</reference>
<dbReference type="GO" id="GO:0003677">
    <property type="term" value="F:DNA binding"/>
    <property type="evidence" value="ECO:0007669"/>
    <property type="project" value="UniProtKB-KW"/>
</dbReference>
<dbReference type="InterPro" id="IPR001138">
    <property type="entry name" value="Zn2Cys6_DnaBD"/>
</dbReference>
<proteinExistence type="predicted"/>
<dbReference type="GO" id="GO:0008270">
    <property type="term" value="F:zinc ion binding"/>
    <property type="evidence" value="ECO:0007669"/>
    <property type="project" value="InterPro"/>
</dbReference>
<organism evidence="8 9">
    <name type="scientific">Pseudovirgaria hyperparasitica</name>
    <dbReference type="NCBI Taxonomy" id="470096"/>
    <lineage>
        <taxon>Eukaryota</taxon>
        <taxon>Fungi</taxon>
        <taxon>Dikarya</taxon>
        <taxon>Ascomycota</taxon>
        <taxon>Pezizomycotina</taxon>
        <taxon>Dothideomycetes</taxon>
        <taxon>Dothideomycetes incertae sedis</taxon>
        <taxon>Acrospermales</taxon>
        <taxon>Acrospermaceae</taxon>
        <taxon>Pseudovirgaria</taxon>
    </lineage>
</organism>
<gene>
    <name evidence="8" type="ORF">EJ05DRAFT_176875</name>
</gene>
<dbReference type="GeneID" id="54480614"/>
<dbReference type="GO" id="GO:0045122">
    <property type="term" value="P:aflatoxin biosynthetic process"/>
    <property type="evidence" value="ECO:0007669"/>
    <property type="project" value="InterPro"/>
</dbReference>
<keyword evidence="3" id="KW-0238">DNA-binding</keyword>
<dbReference type="AlphaFoldDB" id="A0A6A6WHL9"/>
<dbReference type="OrthoDB" id="2943660at2759"/>
<dbReference type="PROSITE" id="PS50048">
    <property type="entry name" value="ZN2_CY6_FUNGAL_2"/>
    <property type="match status" value="1"/>
</dbReference>
<evidence type="ECO:0000259" key="7">
    <source>
        <dbReference type="PROSITE" id="PS50048"/>
    </source>
</evidence>
<dbReference type="PANTHER" id="PTHR31069:SF31">
    <property type="entry name" value="MONODICTYPHENONE CLUSTER TRANSCRIPTION FACTOR-RELATED"/>
    <property type="match status" value="1"/>
</dbReference>
<feature type="domain" description="Zn(2)-C6 fungal-type" evidence="7">
    <location>
        <begin position="49"/>
        <end position="79"/>
    </location>
</feature>
<dbReference type="Pfam" id="PF08493">
    <property type="entry name" value="AflR"/>
    <property type="match status" value="1"/>
</dbReference>
<dbReference type="Proteomes" id="UP000799437">
    <property type="component" value="Unassembled WGS sequence"/>
</dbReference>
<evidence type="ECO:0000313" key="9">
    <source>
        <dbReference type="Proteomes" id="UP000799437"/>
    </source>
</evidence>
<feature type="region of interest" description="Disordered" evidence="6">
    <location>
        <begin position="1"/>
        <end position="25"/>
    </location>
</feature>